<name>A0ABS5DR65_9PSEU</name>
<dbReference type="Pfam" id="PF08843">
    <property type="entry name" value="AbiEii"/>
    <property type="match status" value="1"/>
</dbReference>
<dbReference type="Gene3D" id="3.10.450.620">
    <property type="entry name" value="JHP933, nucleotidyltransferase-like core domain"/>
    <property type="match status" value="1"/>
</dbReference>
<accession>A0ABS5DR65</accession>
<feature type="compositionally biased region" description="Polar residues" evidence="1">
    <location>
        <begin position="201"/>
        <end position="213"/>
    </location>
</feature>
<dbReference type="GO" id="GO:0016740">
    <property type="term" value="F:transferase activity"/>
    <property type="evidence" value="ECO:0007669"/>
    <property type="project" value="UniProtKB-KW"/>
</dbReference>
<sequence>MLDPDEEHAVAAQFGVARDQVRRDHLISHILAVLSHHFADEVLFFGGTALSRTFIPEGRLSEDIDLIALTHRGATAEKIEGSLIRGVRREYPGLTWHPPLTAVRDVEPAVLVDPNGATVRLQLLNRPATRPGPPKGDSWSSATQMRHPRLCVFPPSNRSQRGRQPRGSTAVPHATSTISGCFPRSARSTPPLRNSSERTVRPTNRQQPSNSAHIPTKLSGKAS</sequence>
<evidence type="ECO:0000313" key="2">
    <source>
        <dbReference type="EMBL" id="MBQ0928810.1"/>
    </source>
</evidence>
<proteinExistence type="predicted"/>
<keyword evidence="2" id="KW-0808">Transferase</keyword>
<dbReference type="Proteomes" id="UP000674084">
    <property type="component" value="Unassembled WGS sequence"/>
</dbReference>
<evidence type="ECO:0000313" key="3">
    <source>
        <dbReference type="Proteomes" id="UP000674084"/>
    </source>
</evidence>
<reference evidence="2 3" key="1">
    <citation type="submission" date="2021-04" db="EMBL/GenBank/DDBJ databases">
        <title>Whole-genome sequencing of Saccharopolyspora endophytica KCTC 19397.</title>
        <authorList>
            <person name="Ay H."/>
            <person name="Saygin H."/>
            <person name="Sahin N."/>
        </authorList>
    </citation>
    <scope>NUCLEOTIDE SEQUENCE [LARGE SCALE GENOMIC DNA]</scope>
    <source>
        <strain evidence="2 3">KCTC 19397</strain>
    </source>
</reference>
<evidence type="ECO:0000256" key="1">
    <source>
        <dbReference type="SAM" id="MobiDB-lite"/>
    </source>
</evidence>
<protein>
    <submittedName>
        <fullName evidence="2">Nucleotidyl transferase AbiEii/AbiGii toxin family protein</fullName>
    </submittedName>
</protein>
<dbReference type="InterPro" id="IPR014942">
    <property type="entry name" value="AbiEii"/>
</dbReference>
<organism evidence="2 3">
    <name type="scientific">Saccharopolyspora endophytica</name>
    <dbReference type="NCBI Taxonomy" id="543886"/>
    <lineage>
        <taxon>Bacteria</taxon>
        <taxon>Bacillati</taxon>
        <taxon>Actinomycetota</taxon>
        <taxon>Actinomycetes</taxon>
        <taxon>Pseudonocardiales</taxon>
        <taxon>Pseudonocardiaceae</taxon>
        <taxon>Saccharopolyspora</taxon>
    </lineage>
</organism>
<keyword evidence="3" id="KW-1185">Reference proteome</keyword>
<gene>
    <name evidence="2" type="ORF">KBO27_33135</name>
</gene>
<comment type="caution">
    <text evidence="2">The sequence shown here is derived from an EMBL/GenBank/DDBJ whole genome shotgun (WGS) entry which is preliminary data.</text>
</comment>
<feature type="region of interest" description="Disordered" evidence="1">
    <location>
        <begin position="124"/>
        <end position="223"/>
    </location>
</feature>
<dbReference type="EMBL" id="JAGPXE010000027">
    <property type="protein sequence ID" value="MBQ0928810.1"/>
    <property type="molecule type" value="Genomic_DNA"/>
</dbReference>